<evidence type="ECO:0000313" key="5">
    <source>
        <dbReference type="Proteomes" id="UP000325055"/>
    </source>
</evidence>
<evidence type="ECO:0000256" key="1">
    <source>
        <dbReference type="ARBA" id="ARBA00023125"/>
    </source>
</evidence>
<proteinExistence type="predicted"/>
<dbReference type="Pfam" id="PF01381">
    <property type="entry name" value="HTH_3"/>
    <property type="match status" value="1"/>
</dbReference>
<dbReference type="Proteomes" id="UP000325055">
    <property type="component" value="Unassembled WGS sequence"/>
</dbReference>
<dbReference type="Gene3D" id="1.10.260.40">
    <property type="entry name" value="lambda repressor-like DNA-binding domains"/>
    <property type="match status" value="1"/>
</dbReference>
<dbReference type="CDD" id="cd00093">
    <property type="entry name" value="HTH_XRE"/>
    <property type="match status" value="1"/>
</dbReference>
<dbReference type="InterPro" id="IPR001387">
    <property type="entry name" value="Cro/C1-type_HTH"/>
</dbReference>
<evidence type="ECO:0000313" key="4">
    <source>
        <dbReference type="EMBL" id="MDT4513094.1"/>
    </source>
</evidence>
<sequence length="107" mass="12400">MTMVANKLTPFYPIHPGEILKDEVEYRKISQRALARQMGISYSQLNEVLNGKRPVNTELALLFEAALGLDPEMLLNMQTRYNMQVARADQRTQDRWNEVRKLCASFL</sequence>
<evidence type="ECO:0000313" key="3">
    <source>
        <dbReference type="EMBL" id="KAA5410271.1"/>
    </source>
</evidence>
<dbReference type="PANTHER" id="PTHR36924:SF1">
    <property type="entry name" value="ANTITOXIN HIGA-1"/>
    <property type="match status" value="1"/>
</dbReference>
<dbReference type="SMART" id="SM00530">
    <property type="entry name" value="HTH_XRE"/>
    <property type="match status" value="1"/>
</dbReference>
<keyword evidence="1" id="KW-0238">DNA-binding</keyword>
<dbReference type="InterPro" id="IPR010982">
    <property type="entry name" value="Lambda_DNA-bd_dom_sf"/>
</dbReference>
<accession>A0A5M6ACK9</accession>
<dbReference type="Proteomes" id="UP001266995">
    <property type="component" value="Unassembled WGS sequence"/>
</dbReference>
<reference evidence="3 5" key="1">
    <citation type="journal article" date="2019" name="Nat. Med.">
        <title>A library of human gut bacterial isolates paired with longitudinal multiomics data enables mechanistic microbiome research.</title>
        <authorList>
            <person name="Poyet M."/>
            <person name="Groussin M."/>
            <person name="Gibbons S.M."/>
            <person name="Avila-Pacheco J."/>
            <person name="Jiang X."/>
            <person name="Kearney S.M."/>
            <person name="Perrotta A.R."/>
            <person name="Berdy B."/>
            <person name="Zhao S."/>
            <person name="Lieberman T.D."/>
            <person name="Swanson P.K."/>
            <person name="Smith M."/>
            <person name="Roesemann S."/>
            <person name="Alexander J.E."/>
            <person name="Rich S.A."/>
            <person name="Livny J."/>
            <person name="Vlamakis H."/>
            <person name="Clish C."/>
            <person name="Bullock K."/>
            <person name="Deik A."/>
            <person name="Scott J."/>
            <person name="Pierce K.A."/>
            <person name="Xavier R.J."/>
            <person name="Alm E.J."/>
        </authorList>
    </citation>
    <scope>NUCLEOTIDE SEQUENCE [LARGE SCALE GENOMIC DNA]</scope>
    <source>
        <strain evidence="3 5">BIOML-A7</strain>
    </source>
</reference>
<reference evidence="4" key="2">
    <citation type="submission" date="2023-08" db="EMBL/GenBank/DDBJ databases">
        <title>Reintroducing virulent viruses to syntetic microbiomes.</title>
        <authorList>
            <person name="Wilde J."/>
            <person name="Boyes R."/>
            <person name="Robinson A.V."/>
            <person name="Daisley B.A."/>
            <person name="Allen-Vercoe E."/>
        </authorList>
    </citation>
    <scope>NUCLEOTIDE SEQUENCE</scope>
    <source>
        <strain evidence="4">225I_12FAA</strain>
    </source>
</reference>
<dbReference type="PROSITE" id="PS50943">
    <property type="entry name" value="HTH_CROC1"/>
    <property type="match status" value="1"/>
</dbReference>
<protein>
    <submittedName>
        <fullName evidence="3">HigA family addiction module antidote protein</fullName>
    </submittedName>
    <submittedName>
        <fullName evidence="4">HigA family addiction module antitoxin</fullName>
    </submittedName>
</protein>
<dbReference type="PANTHER" id="PTHR36924">
    <property type="entry name" value="ANTITOXIN HIGA-1"/>
    <property type="match status" value="1"/>
</dbReference>
<dbReference type="InterPro" id="IPR013430">
    <property type="entry name" value="Toxin_antidote_HigA"/>
</dbReference>
<gene>
    <name evidence="3" type="ORF">F2Y86_06125</name>
    <name evidence="4" type="ORF">RO785_19160</name>
</gene>
<dbReference type="AlphaFoldDB" id="A0A5M6ACK9"/>
<name>A0A5M6ACK9_9BACE</name>
<comment type="caution">
    <text evidence="3">The sequence shown here is derived from an EMBL/GenBank/DDBJ whole genome shotgun (WGS) entry which is preliminary data.</text>
</comment>
<evidence type="ECO:0000259" key="2">
    <source>
        <dbReference type="PROSITE" id="PS50943"/>
    </source>
</evidence>
<organism evidence="3 5">
    <name type="scientific">Bacteroides cellulosilyticus</name>
    <dbReference type="NCBI Taxonomy" id="246787"/>
    <lineage>
        <taxon>Bacteria</taxon>
        <taxon>Pseudomonadati</taxon>
        <taxon>Bacteroidota</taxon>
        <taxon>Bacteroidia</taxon>
        <taxon>Bacteroidales</taxon>
        <taxon>Bacteroidaceae</taxon>
        <taxon>Bacteroides</taxon>
    </lineage>
</organism>
<dbReference type="GO" id="GO:0003677">
    <property type="term" value="F:DNA binding"/>
    <property type="evidence" value="ECO:0007669"/>
    <property type="project" value="UniProtKB-KW"/>
</dbReference>
<dbReference type="EMBL" id="JAVSNH010000001">
    <property type="protein sequence ID" value="MDT4513094.1"/>
    <property type="molecule type" value="Genomic_DNA"/>
</dbReference>
<feature type="domain" description="HTH cro/C1-type" evidence="2">
    <location>
        <begin position="20"/>
        <end position="74"/>
    </location>
</feature>
<dbReference type="RefSeq" id="WP_007212813.1">
    <property type="nucleotide sequence ID" value="NZ_JADMQL010000017.1"/>
</dbReference>
<dbReference type="SUPFAM" id="SSF47413">
    <property type="entry name" value="lambda repressor-like DNA-binding domains"/>
    <property type="match status" value="1"/>
</dbReference>
<dbReference type="NCBIfam" id="TIGR02607">
    <property type="entry name" value="antidote_HigA"/>
    <property type="match status" value="1"/>
</dbReference>
<dbReference type="EMBL" id="VVYW01000004">
    <property type="protein sequence ID" value="KAA5410271.1"/>
    <property type="molecule type" value="Genomic_DNA"/>
</dbReference>